<organism evidence="1 2">
    <name type="scientific">Candidatus Eisenbergiella merdipullorum</name>
    <dbReference type="NCBI Taxonomy" id="2838553"/>
    <lineage>
        <taxon>Bacteria</taxon>
        <taxon>Bacillati</taxon>
        <taxon>Bacillota</taxon>
        <taxon>Clostridia</taxon>
        <taxon>Lachnospirales</taxon>
        <taxon>Lachnospiraceae</taxon>
        <taxon>Eisenbergiella</taxon>
    </lineage>
</organism>
<accession>A0A9D2L140</accession>
<comment type="caution">
    <text evidence="1">The sequence shown here is derived from an EMBL/GenBank/DDBJ whole genome shotgun (WGS) entry which is preliminary data.</text>
</comment>
<proteinExistence type="predicted"/>
<reference evidence="1" key="1">
    <citation type="journal article" date="2021" name="PeerJ">
        <title>Extensive microbial diversity within the chicken gut microbiome revealed by metagenomics and culture.</title>
        <authorList>
            <person name="Gilroy R."/>
            <person name="Ravi A."/>
            <person name="Getino M."/>
            <person name="Pursley I."/>
            <person name="Horton D.L."/>
            <person name="Alikhan N.F."/>
            <person name="Baker D."/>
            <person name="Gharbi K."/>
            <person name="Hall N."/>
            <person name="Watson M."/>
            <person name="Adriaenssens E.M."/>
            <person name="Foster-Nyarko E."/>
            <person name="Jarju S."/>
            <person name="Secka A."/>
            <person name="Antonio M."/>
            <person name="Oren A."/>
            <person name="Chaudhuri R.R."/>
            <person name="La Ragione R."/>
            <person name="Hildebrand F."/>
            <person name="Pallen M.J."/>
        </authorList>
    </citation>
    <scope>NUCLEOTIDE SEQUENCE</scope>
    <source>
        <strain evidence="1">CHK179-7159</strain>
    </source>
</reference>
<evidence type="ECO:0000313" key="2">
    <source>
        <dbReference type="Proteomes" id="UP000886858"/>
    </source>
</evidence>
<dbReference type="Proteomes" id="UP000886858">
    <property type="component" value="Unassembled WGS sequence"/>
</dbReference>
<gene>
    <name evidence="1" type="ORF">H9717_07465</name>
</gene>
<protein>
    <submittedName>
        <fullName evidence="1">Uncharacterized protein</fullName>
    </submittedName>
</protein>
<dbReference type="EMBL" id="DWYY01000078">
    <property type="protein sequence ID" value="HJA92941.1"/>
    <property type="molecule type" value="Genomic_DNA"/>
</dbReference>
<reference evidence="1" key="2">
    <citation type="submission" date="2021-04" db="EMBL/GenBank/DDBJ databases">
        <authorList>
            <person name="Gilroy R."/>
        </authorList>
    </citation>
    <scope>NUCLEOTIDE SEQUENCE</scope>
    <source>
        <strain evidence="1">CHK179-7159</strain>
    </source>
</reference>
<dbReference type="SUPFAM" id="SSF54637">
    <property type="entry name" value="Thioesterase/thiol ester dehydrase-isomerase"/>
    <property type="match status" value="1"/>
</dbReference>
<name>A0A9D2L140_9FIRM</name>
<dbReference type="InterPro" id="IPR029069">
    <property type="entry name" value="HotDog_dom_sf"/>
</dbReference>
<dbReference type="AlphaFoldDB" id="A0A9D2L140"/>
<evidence type="ECO:0000313" key="1">
    <source>
        <dbReference type="EMBL" id="HJA92941.1"/>
    </source>
</evidence>
<sequence length="58" mass="6819">MEQLLRFEKDYSPMFRDSDAEGLIGMRAYLYYFQDMSTEHLYHMGKGNDSLPEKYGAA</sequence>